<keyword evidence="2 4" id="KW-0547">Nucleotide-binding</keyword>
<dbReference type="InterPro" id="IPR011009">
    <property type="entry name" value="Kinase-like_dom_sf"/>
</dbReference>
<dbReference type="PROSITE" id="PS50011">
    <property type="entry name" value="PROTEIN_KINASE_DOM"/>
    <property type="match status" value="1"/>
</dbReference>
<feature type="domain" description="Protein kinase" evidence="6">
    <location>
        <begin position="31"/>
        <end position="311"/>
    </location>
</feature>
<gene>
    <name evidence="7" type="ORF">DdX_11631</name>
</gene>
<dbReference type="InterPro" id="IPR008271">
    <property type="entry name" value="Ser/Thr_kinase_AS"/>
</dbReference>
<evidence type="ECO:0000259" key="6">
    <source>
        <dbReference type="PROSITE" id="PS50011"/>
    </source>
</evidence>
<dbReference type="EC" id="2.7.11.1" evidence="1"/>
<evidence type="ECO:0000313" key="8">
    <source>
        <dbReference type="Proteomes" id="UP001201812"/>
    </source>
</evidence>
<organism evidence="7 8">
    <name type="scientific">Ditylenchus destructor</name>
    <dbReference type="NCBI Taxonomy" id="166010"/>
    <lineage>
        <taxon>Eukaryota</taxon>
        <taxon>Metazoa</taxon>
        <taxon>Ecdysozoa</taxon>
        <taxon>Nematoda</taxon>
        <taxon>Chromadorea</taxon>
        <taxon>Rhabditida</taxon>
        <taxon>Tylenchina</taxon>
        <taxon>Tylenchomorpha</taxon>
        <taxon>Sphaerularioidea</taxon>
        <taxon>Anguinidae</taxon>
        <taxon>Anguininae</taxon>
        <taxon>Ditylenchus</taxon>
    </lineage>
</organism>
<keyword evidence="8" id="KW-1185">Reference proteome</keyword>
<dbReference type="InterPro" id="IPR000719">
    <property type="entry name" value="Prot_kinase_dom"/>
</dbReference>
<dbReference type="GO" id="GO:0005524">
    <property type="term" value="F:ATP binding"/>
    <property type="evidence" value="ECO:0007669"/>
    <property type="project" value="UniProtKB-UniRule"/>
</dbReference>
<dbReference type="InterPro" id="IPR050235">
    <property type="entry name" value="CK1_Ser-Thr_kinase"/>
</dbReference>
<dbReference type="Pfam" id="PF00069">
    <property type="entry name" value="Pkinase"/>
    <property type="match status" value="1"/>
</dbReference>
<keyword evidence="3 4" id="KW-0067">ATP-binding</keyword>
<dbReference type="PANTHER" id="PTHR11909">
    <property type="entry name" value="CASEIN KINASE-RELATED"/>
    <property type="match status" value="1"/>
</dbReference>
<proteinExistence type="inferred from homology"/>
<dbReference type="InterPro" id="IPR017441">
    <property type="entry name" value="Protein_kinase_ATP_BS"/>
</dbReference>
<reference evidence="7" key="1">
    <citation type="submission" date="2022-01" db="EMBL/GenBank/DDBJ databases">
        <title>Genome Sequence Resource for Two Populations of Ditylenchus destructor, the Migratory Endoparasitic Phytonematode.</title>
        <authorList>
            <person name="Zhang H."/>
            <person name="Lin R."/>
            <person name="Xie B."/>
        </authorList>
    </citation>
    <scope>NUCLEOTIDE SEQUENCE</scope>
    <source>
        <strain evidence="7">BazhouSP</strain>
    </source>
</reference>
<keyword evidence="5" id="KW-0723">Serine/threonine-protein kinase</keyword>
<keyword evidence="7" id="KW-0418">Kinase</keyword>
<dbReference type="SUPFAM" id="SSF56112">
    <property type="entry name" value="Protein kinase-like (PK-like)"/>
    <property type="match status" value="1"/>
</dbReference>
<evidence type="ECO:0000256" key="2">
    <source>
        <dbReference type="ARBA" id="ARBA00022741"/>
    </source>
</evidence>
<dbReference type="Gene3D" id="1.10.510.10">
    <property type="entry name" value="Transferase(Phosphotransferase) domain 1"/>
    <property type="match status" value="1"/>
</dbReference>
<sequence length="311" mass="34861">MPPKKRGPKAHVKCAVVQAGFTFIDGTKSELVVGKEIGQGGFGRIYEGTLKSSRKSVAIKMEPMGNGPLFTEMHVYQKLLKKEHLDQWCSANGLKFIGLPSLISSGKFTYSGEEMRYIVIPKYGDSVERALERNDGSLPLNDVLTIAKGVLNALAYLHSQNYVHADVKASNLLMEKVADFKKVVLIDFGLAKIFSDSLVEKENKKQAHNGTAIFTSCDAHRGCSPSFRGDLEILTHNMLLWLTGSLPWKEYEDKLEKVYEMKKELIKMAEKEVPKLLKNKKEASIIVRFYATVREMEFTESIDVPKLLGNL</sequence>
<evidence type="ECO:0000313" key="7">
    <source>
        <dbReference type="EMBL" id="KAI1708874.1"/>
    </source>
</evidence>
<evidence type="ECO:0000256" key="5">
    <source>
        <dbReference type="RuleBase" id="RU000304"/>
    </source>
</evidence>
<evidence type="ECO:0000256" key="1">
    <source>
        <dbReference type="ARBA" id="ARBA00012513"/>
    </source>
</evidence>
<evidence type="ECO:0000256" key="3">
    <source>
        <dbReference type="ARBA" id="ARBA00022840"/>
    </source>
</evidence>
<keyword evidence="7" id="KW-0808">Transferase</keyword>
<dbReference type="Proteomes" id="UP001201812">
    <property type="component" value="Unassembled WGS sequence"/>
</dbReference>
<protein>
    <recommendedName>
        <fullName evidence="1">non-specific serine/threonine protein kinase</fullName>
        <ecNumber evidence="1">2.7.11.1</ecNumber>
    </recommendedName>
</protein>
<feature type="binding site" evidence="4">
    <location>
        <position position="60"/>
    </location>
    <ligand>
        <name>ATP</name>
        <dbReference type="ChEBI" id="CHEBI:30616"/>
    </ligand>
</feature>
<dbReference type="PROSITE" id="PS00107">
    <property type="entry name" value="PROTEIN_KINASE_ATP"/>
    <property type="match status" value="1"/>
</dbReference>
<dbReference type="SMART" id="SM00220">
    <property type="entry name" value="S_TKc"/>
    <property type="match status" value="1"/>
</dbReference>
<evidence type="ECO:0000256" key="4">
    <source>
        <dbReference type="PROSITE-ProRule" id="PRU10141"/>
    </source>
</evidence>
<comment type="caution">
    <text evidence="7">The sequence shown here is derived from an EMBL/GenBank/DDBJ whole genome shotgun (WGS) entry which is preliminary data.</text>
</comment>
<dbReference type="GO" id="GO:0004674">
    <property type="term" value="F:protein serine/threonine kinase activity"/>
    <property type="evidence" value="ECO:0007669"/>
    <property type="project" value="UniProtKB-KW"/>
</dbReference>
<comment type="similarity">
    <text evidence="5">Belongs to the protein kinase superfamily.</text>
</comment>
<dbReference type="PROSITE" id="PS00108">
    <property type="entry name" value="PROTEIN_KINASE_ST"/>
    <property type="match status" value="1"/>
</dbReference>
<dbReference type="EMBL" id="JAKKPZ010000033">
    <property type="protein sequence ID" value="KAI1708874.1"/>
    <property type="molecule type" value="Genomic_DNA"/>
</dbReference>
<dbReference type="AlphaFoldDB" id="A0AAD4N0E8"/>
<accession>A0AAD4N0E8</accession>
<name>A0AAD4N0E8_9BILA</name>